<evidence type="ECO:0000256" key="1">
    <source>
        <dbReference type="SAM" id="MobiDB-lite"/>
    </source>
</evidence>
<comment type="caution">
    <text evidence="3">The sequence shown here is derived from an EMBL/GenBank/DDBJ whole genome shotgun (WGS) entry which is preliminary data.</text>
</comment>
<dbReference type="Pfam" id="PF11377">
    <property type="entry name" value="DUF3180"/>
    <property type="match status" value="1"/>
</dbReference>
<dbReference type="InterPro" id="IPR021517">
    <property type="entry name" value="DUF3180"/>
</dbReference>
<keyword evidence="2" id="KW-1133">Transmembrane helix</keyword>
<dbReference type="AlphaFoldDB" id="A0A511DQC7"/>
<reference evidence="3 4" key="1">
    <citation type="submission" date="2019-07" db="EMBL/GenBank/DDBJ databases">
        <title>Whole genome shotgun sequence of Pseudonocardia sulfidoxydans NBRC 16205.</title>
        <authorList>
            <person name="Hosoyama A."/>
            <person name="Uohara A."/>
            <person name="Ohji S."/>
            <person name="Ichikawa N."/>
        </authorList>
    </citation>
    <scope>NUCLEOTIDE SEQUENCE [LARGE SCALE GENOMIC DNA]</scope>
    <source>
        <strain evidence="3 4">NBRC 16205</strain>
    </source>
</reference>
<protein>
    <submittedName>
        <fullName evidence="3">Membrane protein</fullName>
    </submittedName>
</protein>
<dbReference type="Proteomes" id="UP000321685">
    <property type="component" value="Unassembled WGS sequence"/>
</dbReference>
<keyword evidence="4" id="KW-1185">Reference proteome</keyword>
<evidence type="ECO:0000313" key="4">
    <source>
        <dbReference type="Proteomes" id="UP000321685"/>
    </source>
</evidence>
<name>A0A511DQC7_9PSEU</name>
<dbReference type="RefSeq" id="WP_147115886.1">
    <property type="nucleotide sequence ID" value="NZ_BJVJ01000130.1"/>
</dbReference>
<feature type="region of interest" description="Disordered" evidence="1">
    <location>
        <begin position="143"/>
        <end position="165"/>
    </location>
</feature>
<evidence type="ECO:0000256" key="2">
    <source>
        <dbReference type="SAM" id="Phobius"/>
    </source>
</evidence>
<sequence length="165" mass="16684">MKPVRVRDLVVAGLVAAIVAHLIVRFTYGSLPTFPLLAGITLAVLGAAEIIAGTMLRARIQHRPGTKPVEPLVAARAVVVAQASAMGGAVVSGLWLGLLVYVLPNVGDVDAAGSDARAATVGIVSALVLLGGGLWLERCCRTPDDPGADGPDRGTTGSGGAYPGR</sequence>
<organism evidence="3 4">
    <name type="scientific">Pseudonocardia sulfidoxydans NBRC 16205</name>
    <dbReference type="NCBI Taxonomy" id="1223511"/>
    <lineage>
        <taxon>Bacteria</taxon>
        <taxon>Bacillati</taxon>
        <taxon>Actinomycetota</taxon>
        <taxon>Actinomycetes</taxon>
        <taxon>Pseudonocardiales</taxon>
        <taxon>Pseudonocardiaceae</taxon>
        <taxon>Pseudonocardia</taxon>
    </lineage>
</organism>
<feature type="transmembrane region" description="Helical" evidence="2">
    <location>
        <begin position="77"/>
        <end position="104"/>
    </location>
</feature>
<keyword evidence="2" id="KW-0472">Membrane</keyword>
<dbReference type="EMBL" id="BJVJ01000130">
    <property type="protein sequence ID" value="GEL26989.1"/>
    <property type="molecule type" value="Genomic_DNA"/>
</dbReference>
<proteinExistence type="predicted"/>
<feature type="transmembrane region" description="Helical" evidence="2">
    <location>
        <begin position="34"/>
        <end position="56"/>
    </location>
</feature>
<keyword evidence="2" id="KW-0812">Transmembrane</keyword>
<gene>
    <name evidence="3" type="ORF">PSU4_59430</name>
</gene>
<feature type="compositionally biased region" description="Gly residues" evidence="1">
    <location>
        <begin position="156"/>
        <end position="165"/>
    </location>
</feature>
<feature type="transmembrane region" description="Helical" evidence="2">
    <location>
        <begin position="9"/>
        <end position="28"/>
    </location>
</feature>
<dbReference type="OrthoDB" id="3825558at2"/>
<evidence type="ECO:0000313" key="3">
    <source>
        <dbReference type="EMBL" id="GEL26989.1"/>
    </source>
</evidence>
<feature type="transmembrane region" description="Helical" evidence="2">
    <location>
        <begin position="116"/>
        <end position="136"/>
    </location>
</feature>
<accession>A0A511DQC7</accession>